<reference evidence="2 3" key="1">
    <citation type="submission" date="2020-10" db="EMBL/GenBank/DDBJ databases">
        <title>Phylogeny of dyella-like bacteria.</title>
        <authorList>
            <person name="Fu J."/>
        </authorList>
    </citation>
    <scope>NUCLEOTIDE SEQUENCE [LARGE SCALE GENOMIC DNA]</scope>
    <source>
        <strain evidence="2 3">JP1</strain>
    </source>
</reference>
<dbReference type="InterPro" id="IPR025295">
    <property type="entry name" value="eCIS_core_dom"/>
</dbReference>
<dbReference type="Pfam" id="PF13699">
    <property type="entry name" value="eCIS_core"/>
    <property type="match status" value="1"/>
</dbReference>
<feature type="domain" description="eCIS core" evidence="1">
    <location>
        <begin position="2"/>
        <end position="52"/>
    </location>
</feature>
<gene>
    <name evidence="2" type="ORF">ISP15_00075</name>
</gene>
<keyword evidence="3" id="KW-1185">Reference proteome</keyword>
<sequence>MDMSEVAVHRNSSRPAQLNALAYAQGNDIHLGPGQEQHLPHEAWHVVQQRQGRVRPTMQLKAGVDVNDEATLEHEADVMGARALSAGRHGFLQARTASVSAPAQVVACKVVQGNFAVQVLLDEFDIEDPSTGADAAQTSHKELRIAKVHIADRPDGLFKPDEKSHTTAWAVYTDQLRNAVLGRPVSEAAIAIHHLYTDAQNLPGVARVAHLSGRPLTTYQTAKRTMDELVAIDLSSVSEAHRVEFVQRLAKGFLAYRNAIPLSQVDIGRATGHGEPAVLDVLRPINHLVDGWEDDPADKGGLRLKAGEAEKARKAMWALLDTGVIAAFHDLNTSPDTAPGTVDGGADGGAAQRIADVITQHLWTLENTYETAFRHVEMDGEPSIRDYLRSLGFRGLLQDLIYTKISRHYEAAGEKATEENKDRVLTAGAAEQGMFSVQITLSDTGLVSSLDIGGRAPTALGSAQGSHATAWVVYVDAVRNAVDQKPFGAALAGVLKLCEAAQNLPGMQRVKLLTEKQNPWFNQAAAELVKATTVAKGTITDLAAVSTLQRLVRAYLAFRNVVPLSEIKGGLADGNAEARNRAKIRYLESNFTAWTGIGAAPERDAAIYLEAFWELYDYKAVYKAALHLVEPEDAPGLDPKENGMLMLGDSLRQHLISMHAAYPKAFSELEADQRKSVYYVLDKMDIRNDYCGLIFARIHGEA</sequence>
<dbReference type="EMBL" id="JADIKJ010000001">
    <property type="protein sequence ID" value="MFK2898732.1"/>
    <property type="molecule type" value="Genomic_DNA"/>
</dbReference>
<evidence type="ECO:0000259" key="1">
    <source>
        <dbReference type="Pfam" id="PF13699"/>
    </source>
</evidence>
<accession>A0ABW8JFP5</accession>
<evidence type="ECO:0000313" key="2">
    <source>
        <dbReference type="EMBL" id="MFK2898732.1"/>
    </source>
</evidence>
<protein>
    <submittedName>
        <fullName evidence="2">DUF4157 domain-containing protein</fullName>
    </submittedName>
</protein>
<proteinExistence type="predicted"/>
<name>A0ABW8JFP5_9GAMM</name>
<evidence type="ECO:0000313" key="3">
    <source>
        <dbReference type="Proteomes" id="UP001620461"/>
    </source>
</evidence>
<organism evidence="2 3">
    <name type="scientific">Dyella jejuensis</name>
    <dbReference type="NCBI Taxonomy" id="1432009"/>
    <lineage>
        <taxon>Bacteria</taxon>
        <taxon>Pseudomonadati</taxon>
        <taxon>Pseudomonadota</taxon>
        <taxon>Gammaproteobacteria</taxon>
        <taxon>Lysobacterales</taxon>
        <taxon>Rhodanobacteraceae</taxon>
        <taxon>Dyella</taxon>
    </lineage>
</organism>
<dbReference type="Proteomes" id="UP001620461">
    <property type="component" value="Unassembled WGS sequence"/>
</dbReference>
<comment type="caution">
    <text evidence="2">The sequence shown here is derived from an EMBL/GenBank/DDBJ whole genome shotgun (WGS) entry which is preliminary data.</text>
</comment>